<dbReference type="SMART" id="SM00903">
    <property type="entry name" value="Flavin_Reduct"/>
    <property type="match status" value="1"/>
</dbReference>
<dbReference type="PANTHER" id="PTHR30466">
    <property type="entry name" value="FLAVIN REDUCTASE"/>
    <property type="match status" value="1"/>
</dbReference>
<gene>
    <name evidence="3" type="ORF">B1B_04466</name>
</gene>
<organism evidence="3">
    <name type="scientific">mine drainage metagenome</name>
    <dbReference type="NCBI Taxonomy" id="410659"/>
    <lineage>
        <taxon>unclassified sequences</taxon>
        <taxon>metagenomes</taxon>
        <taxon>ecological metagenomes</taxon>
    </lineage>
</organism>
<dbReference type="AlphaFoldDB" id="T1BEQ5"/>
<proteinExistence type="predicted"/>
<dbReference type="GO" id="GO:0010181">
    <property type="term" value="F:FMN binding"/>
    <property type="evidence" value="ECO:0007669"/>
    <property type="project" value="InterPro"/>
</dbReference>
<name>T1BEQ5_9ZZZZ</name>
<reference evidence="3" key="1">
    <citation type="submission" date="2013-08" db="EMBL/GenBank/DDBJ databases">
        <authorList>
            <person name="Mendez C."/>
            <person name="Richter M."/>
            <person name="Ferrer M."/>
            <person name="Sanchez J."/>
        </authorList>
    </citation>
    <scope>NUCLEOTIDE SEQUENCE</scope>
</reference>
<evidence type="ECO:0000259" key="2">
    <source>
        <dbReference type="SMART" id="SM00903"/>
    </source>
</evidence>
<dbReference type="GO" id="GO:0042602">
    <property type="term" value="F:riboflavin reductase (NADPH) activity"/>
    <property type="evidence" value="ECO:0007669"/>
    <property type="project" value="TreeGrafter"/>
</dbReference>
<sequence length="162" mass="17617">MSRSQSTDPNVFRRLMGRWPTGVAIVTTRDGTTDYGLTVNGLLSISLHPPSLLVSLGDEADSCPVVAKSCVFVANFLSARQRAISERFALSLASEEKFRDLPFHRGVTGAAILDGSLGALECRVVSEFHLSDHRLFAGEVVAQELGVEAAPLVFHRSRYTEL</sequence>
<dbReference type="PANTHER" id="PTHR30466:SF1">
    <property type="entry name" value="FMN REDUCTASE (NADH) RUTF"/>
    <property type="match status" value="1"/>
</dbReference>
<reference evidence="3" key="2">
    <citation type="journal article" date="2014" name="ISME J.">
        <title>Microbial stratification in low pH oxic and suboxic macroscopic growths along an acid mine drainage.</title>
        <authorList>
            <person name="Mendez-Garcia C."/>
            <person name="Mesa V."/>
            <person name="Sprenger R.R."/>
            <person name="Richter M."/>
            <person name="Diez M.S."/>
            <person name="Solano J."/>
            <person name="Bargiela R."/>
            <person name="Golyshina O.V."/>
            <person name="Manteca A."/>
            <person name="Ramos J.L."/>
            <person name="Gallego J.R."/>
            <person name="Llorente I."/>
            <person name="Martins Dos Santos V.A."/>
            <person name="Jensen O.N."/>
            <person name="Pelaez A.I."/>
            <person name="Sanchez J."/>
            <person name="Ferrer M."/>
        </authorList>
    </citation>
    <scope>NUCLEOTIDE SEQUENCE</scope>
</reference>
<comment type="caution">
    <text evidence="3">The sequence shown here is derived from an EMBL/GenBank/DDBJ whole genome shotgun (WGS) entry which is preliminary data.</text>
</comment>
<dbReference type="SUPFAM" id="SSF50475">
    <property type="entry name" value="FMN-binding split barrel"/>
    <property type="match status" value="1"/>
</dbReference>
<feature type="domain" description="Flavin reductase like" evidence="2">
    <location>
        <begin position="16"/>
        <end position="161"/>
    </location>
</feature>
<evidence type="ECO:0000313" key="3">
    <source>
        <dbReference type="EMBL" id="EQD71431.1"/>
    </source>
</evidence>
<dbReference type="InterPro" id="IPR050268">
    <property type="entry name" value="NADH-dep_flavin_reductase"/>
</dbReference>
<dbReference type="Gene3D" id="2.30.110.10">
    <property type="entry name" value="Electron Transport, Fmn-binding Protein, Chain A"/>
    <property type="match status" value="1"/>
</dbReference>
<dbReference type="InterPro" id="IPR012349">
    <property type="entry name" value="Split_barrel_FMN-bd"/>
</dbReference>
<evidence type="ECO:0000256" key="1">
    <source>
        <dbReference type="ARBA" id="ARBA00023002"/>
    </source>
</evidence>
<dbReference type="EMBL" id="AUZY01002793">
    <property type="protein sequence ID" value="EQD71431.1"/>
    <property type="molecule type" value="Genomic_DNA"/>
</dbReference>
<accession>T1BEQ5</accession>
<protein>
    <submittedName>
        <fullName evidence="3">Flavin reductase-like, FMN-binding domain protein</fullName>
    </submittedName>
</protein>
<keyword evidence="1" id="KW-0560">Oxidoreductase</keyword>
<dbReference type="Pfam" id="PF01613">
    <property type="entry name" value="Flavin_Reduct"/>
    <property type="match status" value="1"/>
</dbReference>
<dbReference type="InterPro" id="IPR002563">
    <property type="entry name" value="Flavin_Rdtase-like_dom"/>
</dbReference>